<dbReference type="Gene3D" id="3.40.50.720">
    <property type="entry name" value="NAD(P)-binding Rossmann-like Domain"/>
    <property type="match status" value="1"/>
</dbReference>
<name>A0A660CNX3_9PSEU</name>
<dbReference type="EMBL" id="VLJV01000001">
    <property type="protein sequence ID" value="TWH22845.1"/>
    <property type="molecule type" value="Genomic_DNA"/>
</dbReference>
<dbReference type="Proteomes" id="UP000317303">
    <property type="component" value="Unassembled WGS sequence"/>
</dbReference>
<dbReference type="SUPFAM" id="SSF51735">
    <property type="entry name" value="NAD(P)-binding Rossmann-fold domains"/>
    <property type="match status" value="1"/>
</dbReference>
<dbReference type="InterPro" id="IPR036291">
    <property type="entry name" value="NAD(P)-bd_dom_sf"/>
</dbReference>
<proteinExistence type="predicted"/>
<dbReference type="OrthoDB" id="4457504at2"/>
<keyword evidence="2" id="KW-1185">Reference proteome</keyword>
<sequence>MTAVRAPHFQEKVETTLDAATGAGIHPVFAPSADVDAAMVATRDIGAVVAAALAAPPKSSEIVQLDAPHYSERDVARRLGARLNRDLDVVVLPRETWEPTLIDAGLSPTLAAEIAALYDADARGLLQPAGDRVHRCHTELDSTLAGLIALV</sequence>
<evidence type="ECO:0000313" key="1">
    <source>
        <dbReference type="EMBL" id="TWH22845.1"/>
    </source>
</evidence>
<reference evidence="1 2" key="1">
    <citation type="submission" date="2019-07" db="EMBL/GenBank/DDBJ databases">
        <title>R&amp;d 2014.</title>
        <authorList>
            <person name="Klenk H.-P."/>
        </authorList>
    </citation>
    <scope>NUCLEOTIDE SEQUENCE [LARGE SCALE GENOMIC DNA]</scope>
    <source>
        <strain evidence="1 2">DSM 43194</strain>
    </source>
</reference>
<dbReference type="RefSeq" id="WP_051757545.1">
    <property type="nucleotide sequence ID" value="NZ_JOIJ01000004.1"/>
</dbReference>
<dbReference type="AlphaFoldDB" id="A0A660CNX3"/>
<dbReference type="Gene3D" id="3.90.25.10">
    <property type="entry name" value="UDP-galactose 4-epimerase, domain 1"/>
    <property type="match status" value="1"/>
</dbReference>
<gene>
    <name evidence="1" type="ORF">JD82_04737</name>
</gene>
<evidence type="ECO:0000313" key="2">
    <source>
        <dbReference type="Proteomes" id="UP000317303"/>
    </source>
</evidence>
<organism evidence="1 2">
    <name type="scientific">Prauserella rugosa</name>
    <dbReference type="NCBI Taxonomy" id="43354"/>
    <lineage>
        <taxon>Bacteria</taxon>
        <taxon>Bacillati</taxon>
        <taxon>Actinomycetota</taxon>
        <taxon>Actinomycetes</taxon>
        <taxon>Pseudonocardiales</taxon>
        <taxon>Pseudonocardiaceae</taxon>
        <taxon>Prauserella</taxon>
    </lineage>
</organism>
<accession>A0A660CNX3</accession>
<protein>
    <submittedName>
        <fullName evidence="1">Uncharacterized protein</fullName>
    </submittedName>
</protein>
<comment type="caution">
    <text evidence="1">The sequence shown here is derived from an EMBL/GenBank/DDBJ whole genome shotgun (WGS) entry which is preliminary data.</text>
</comment>